<evidence type="ECO:0000313" key="3">
    <source>
        <dbReference type="Proteomes" id="UP000092730"/>
    </source>
</evidence>
<dbReference type="AlphaFoldDB" id="A0AAJ8K2I3"/>
<evidence type="ECO:0000256" key="1">
    <source>
        <dbReference type="SAM" id="MobiDB-lite"/>
    </source>
</evidence>
<protein>
    <recommendedName>
        <fullName evidence="4">BTB domain-containing protein</fullName>
    </recommendedName>
</protein>
<dbReference type="Proteomes" id="UP000092730">
    <property type="component" value="Chromosome 1"/>
</dbReference>
<feature type="region of interest" description="Disordered" evidence="1">
    <location>
        <begin position="400"/>
        <end position="424"/>
    </location>
</feature>
<dbReference type="KEGG" id="kbi:30204908"/>
<feature type="region of interest" description="Disordered" evidence="1">
    <location>
        <begin position="18"/>
        <end position="61"/>
    </location>
</feature>
<evidence type="ECO:0008006" key="4">
    <source>
        <dbReference type="Google" id="ProtNLM"/>
    </source>
</evidence>
<sequence>MTTKPSFNFEASIRFIPTEQFPPQSSFKSPDIKSINSGSSISTPSSPISKPTKRGAADSIDQTLQEANDKLSKFQASLSPTVKPTLLSPQVKLERSEDDVKSPTETDSSSTRSLTLNLRNDVKLDEKYKDHKGDLLIISSDGVGFKVQSMYVRAASKILNNKYLALFAPEPIKIHLDDPFIERATTIRLFLDFVHGDIPKPTDDILGTFRRAILLAKKYECHLVLEAVKHFARSYKDGGGSFTSKFIFILGANLGDIQLCHDAIMDAETCILGENDGTASPSEWYDYGHDVDTGLELNERDDELDEEYAIDPSTWYAEDIQHVPPRYLVALMRACRVRNDPIDGSWFDVAKKFEKLMAPRPETRDLRPKPRALDNKRDERKGTVKNIKVEKVDLDIKKDVVVKEKPQVTPKSTKRDGETKKPSK</sequence>
<dbReference type="EMBL" id="CP144541">
    <property type="protein sequence ID" value="WVW79861.1"/>
    <property type="molecule type" value="Genomic_DNA"/>
</dbReference>
<accession>A0AAJ8K2I3</accession>
<feature type="compositionally biased region" description="Low complexity" evidence="1">
    <location>
        <begin position="32"/>
        <end position="50"/>
    </location>
</feature>
<proteinExistence type="predicted"/>
<organism evidence="2 3">
    <name type="scientific">Kwoniella bestiolae CBS 10118</name>
    <dbReference type="NCBI Taxonomy" id="1296100"/>
    <lineage>
        <taxon>Eukaryota</taxon>
        <taxon>Fungi</taxon>
        <taxon>Dikarya</taxon>
        <taxon>Basidiomycota</taxon>
        <taxon>Agaricomycotina</taxon>
        <taxon>Tremellomycetes</taxon>
        <taxon>Tremellales</taxon>
        <taxon>Cryptococcaceae</taxon>
        <taxon>Kwoniella</taxon>
    </lineage>
</organism>
<feature type="region of interest" description="Disordered" evidence="1">
    <location>
        <begin position="85"/>
        <end position="113"/>
    </location>
</feature>
<gene>
    <name evidence="2" type="ORF">I302_101831</name>
</gene>
<reference evidence="2" key="1">
    <citation type="submission" date="2013-07" db="EMBL/GenBank/DDBJ databases">
        <authorList>
            <consortium name="The Broad Institute Genome Sequencing Platform"/>
            <person name="Cuomo C."/>
            <person name="Litvintseva A."/>
            <person name="Chen Y."/>
            <person name="Heitman J."/>
            <person name="Sun S."/>
            <person name="Springer D."/>
            <person name="Dromer F."/>
            <person name="Young S.K."/>
            <person name="Zeng Q."/>
            <person name="Gargeya S."/>
            <person name="Fitzgerald M."/>
            <person name="Abouelleil A."/>
            <person name="Alvarado L."/>
            <person name="Berlin A.M."/>
            <person name="Chapman S.B."/>
            <person name="Dewar J."/>
            <person name="Goldberg J."/>
            <person name="Griggs A."/>
            <person name="Gujja S."/>
            <person name="Hansen M."/>
            <person name="Howarth C."/>
            <person name="Imamovic A."/>
            <person name="Larimer J."/>
            <person name="McCowan C."/>
            <person name="Murphy C."/>
            <person name="Pearson M."/>
            <person name="Priest M."/>
            <person name="Roberts A."/>
            <person name="Saif S."/>
            <person name="Shea T."/>
            <person name="Sykes S."/>
            <person name="Wortman J."/>
            <person name="Nusbaum C."/>
            <person name="Birren B."/>
        </authorList>
    </citation>
    <scope>NUCLEOTIDE SEQUENCE</scope>
    <source>
        <strain evidence="2">CBS 10118</strain>
    </source>
</reference>
<feature type="region of interest" description="Disordered" evidence="1">
    <location>
        <begin position="360"/>
        <end position="384"/>
    </location>
</feature>
<dbReference type="RefSeq" id="XP_065725441.1">
    <property type="nucleotide sequence ID" value="XM_065869369.1"/>
</dbReference>
<evidence type="ECO:0000313" key="2">
    <source>
        <dbReference type="EMBL" id="WVW79861.1"/>
    </source>
</evidence>
<feature type="compositionally biased region" description="Basic and acidic residues" evidence="1">
    <location>
        <begin position="413"/>
        <end position="424"/>
    </location>
</feature>
<reference evidence="2" key="2">
    <citation type="submission" date="2024-02" db="EMBL/GenBank/DDBJ databases">
        <title>Comparative genomics of Cryptococcus and Kwoniella reveals pathogenesis evolution and contrasting modes of karyotype evolution via chromosome fusion or intercentromeric recombination.</title>
        <authorList>
            <person name="Coelho M.A."/>
            <person name="David-Palma M."/>
            <person name="Shea T."/>
            <person name="Bowers K."/>
            <person name="McGinley-Smith S."/>
            <person name="Mohammad A.W."/>
            <person name="Gnirke A."/>
            <person name="Yurkov A.M."/>
            <person name="Nowrousian M."/>
            <person name="Sun S."/>
            <person name="Cuomo C.A."/>
            <person name="Heitman J."/>
        </authorList>
    </citation>
    <scope>NUCLEOTIDE SEQUENCE</scope>
    <source>
        <strain evidence="2">CBS 10118</strain>
    </source>
</reference>
<dbReference type="GeneID" id="30204908"/>
<keyword evidence="3" id="KW-1185">Reference proteome</keyword>
<feature type="compositionally biased region" description="Basic and acidic residues" evidence="1">
    <location>
        <begin position="92"/>
        <end position="104"/>
    </location>
</feature>
<name>A0AAJ8K2I3_9TREE</name>